<organism evidence="2 3">
    <name type="scientific">Portunus trituberculatus</name>
    <name type="common">Swimming crab</name>
    <name type="synonym">Neptunus trituberculatus</name>
    <dbReference type="NCBI Taxonomy" id="210409"/>
    <lineage>
        <taxon>Eukaryota</taxon>
        <taxon>Metazoa</taxon>
        <taxon>Ecdysozoa</taxon>
        <taxon>Arthropoda</taxon>
        <taxon>Crustacea</taxon>
        <taxon>Multicrustacea</taxon>
        <taxon>Malacostraca</taxon>
        <taxon>Eumalacostraca</taxon>
        <taxon>Eucarida</taxon>
        <taxon>Decapoda</taxon>
        <taxon>Pleocyemata</taxon>
        <taxon>Brachyura</taxon>
        <taxon>Eubrachyura</taxon>
        <taxon>Portunoidea</taxon>
        <taxon>Portunidae</taxon>
        <taxon>Portuninae</taxon>
        <taxon>Portunus</taxon>
    </lineage>
</organism>
<comment type="caution">
    <text evidence="2">The sequence shown here is derived from an EMBL/GenBank/DDBJ whole genome shotgun (WGS) entry which is preliminary data.</text>
</comment>
<feature type="compositionally biased region" description="Pro residues" evidence="1">
    <location>
        <begin position="66"/>
        <end position="75"/>
    </location>
</feature>
<feature type="region of interest" description="Disordered" evidence="1">
    <location>
        <begin position="40"/>
        <end position="75"/>
    </location>
</feature>
<dbReference type="AlphaFoldDB" id="A0A5B7CNN4"/>
<accession>A0A5B7CNN4</accession>
<sequence>MYNTPAPASTHPSSAKHVNTAVRVTHQYWTRHLIRSDATADQTGHHGCLGGNSMGRVRHTPLRTLLPPPVSRSTG</sequence>
<reference evidence="2 3" key="1">
    <citation type="submission" date="2019-05" db="EMBL/GenBank/DDBJ databases">
        <title>Another draft genome of Portunus trituberculatus and its Hox gene families provides insights of decapod evolution.</title>
        <authorList>
            <person name="Jeong J.-H."/>
            <person name="Song I."/>
            <person name="Kim S."/>
            <person name="Choi T."/>
            <person name="Kim D."/>
            <person name="Ryu S."/>
            <person name="Kim W."/>
        </authorList>
    </citation>
    <scope>NUCLEOTIDE SEQUENCE [LARGE SCALE GENOMIC DNA]</scope>
    <source>
        <tissue evidence="2">Muscle</tissue>
    </source>
</reference>
<name>A0A5B7CNN4_PORTR</name>
<proteinExistence type="predicted"/>
<evidence type="ECO:0000313" key="2">
    <source>
        <dbReference type="EMBL" id="MPC10718.1"/>
    </source>
</evidence>
<evidence type="ECO:0000313" key="3">
    <source>
        <dbReference type="Proteomes" id="UP000324222"/>
    </source>
</evidence>
<gene>
    <name evidence="2" type="ORF">E2C01_003358</name>
</gene>
<dbReference type="EMBL" id="VSRR010000127">
    <property type="protein sequence ID" value="MPC10718.1"/>
    <property type="molecule type" value="Genomic_DNA"/>
</dbReference>
<protein>
    <submittedName>
        <fullName evidence="2">Uncharacterized protein</fullName>
    </submittedName>
</protein>
<evidence type="ECO:0000256" key="1">
    <source>
        <dbReference type="SAM" id="MobiDB-lite"/>
    </source>
</evidence>
<keyword evidence="3" id="KW-1185">Reference proteome</keyword>
<dbReference type="Proteomes" id="UP000324222">
    <property type="component" value="Unassembled WGS sequence"/>
</dbReference>